<gene>
    <name evidence="1" type="ORF">GCM10009682_22540</name>
</gene>
<reference evidence="2" key="1">
    <citation type="journal article" date="2019" name="Int. J. Syst. Evol. Microbiol.">
        <title>The Global Catalogue of Microorganisms (GCM) 10K type strain sequencing project: providing services to taxonomists for standard genome sequencing and annotation.</title>
        <authorList>
            <consortium name="The Broad Institute Genomics Platform"/>
            <consortium name="The Broad Institute Genome Sequencing Center for Infectious Disease"/>
            <person name="Wu L."/>
            <person name="Ma J."/>
        </authorList>
    </citation>
    <scope>NUCLEOTIDE SEQUENCE [LARGE SCALE GENOMIC DNA]</scope>
    <source>
        <strain evidence="2">JCM 13250</strain>
    </source>
</reference>
<dbReference type="Proteomes" id="UP001500218">
    <property type="component" value="Unassembled WGS sequence"/>
</dbReference>
<sequence>MTSSQWRCDRCGEVDPFYVSERISPEILGAVRDRVRAADEALPIWCPWPLLPGWTVSGVGWVGDDRSPPQGTVVACSGPAPLGNGPADLVLVAERPGTGLGACLAGLPGPDPGDCLKAAVGGAVAHAKVRAAGHPTPLWSVTAGDGRCAYVGEARGLWLYVIAWPAAAGYLLAEQVFLQDLADCLPSELVYGAPSPQLRPSA</sequence>
<keyword evidence="2" id="KW-1185">Reference proteome</keyword>
<dbReference type="InterPro" id="IPR046646">
    <property type="entry name" value="DUF6758"/>
</dbReference>
<comment type="caution">
    <text evidence="1">The sequence shown here is derived from an EMBL/GenBank/DDBJ whole genome shotgun (WGS) entry which is preliminary data.</text>
</comment>
<dbReference type="Pfam" id="PF20544">
    <property type="entry name" value="DUF6758"/>
    <property type="match status" value="1"/>
</dbReference>
<evidence type="ECO:0000313" key="1">
    <source>
        <dbReference type="EMBL" id="GAA1800419.1"/>
    </source>
</evidence>
<organism evidence="1 2">
    <name type="scientific">Luedemannella flava</name>
    <dbReference type="NCBI Taxonomy" id="349316"/>
    <lineage>
        <taxon>Bacteria</taxon>
        <taxon>Bacillati</taxon>
        <taxon>Actinomycetota</taxon>
        <taxon>Actinomycetes</taxon>
        <taxon>Micromonosporales</taxon>
        <taxon>Micromonosporaceae</taxon>
        <taxon>Luedemannella</taxon>
    </lineage>
</organism>
<evidence type="ECO:0000313" key="2">
    <source>
        <dbReference type="Proteomes" id="UP001500218"/>
    </source>
</evidence>
<proteinExistence type="predicted"/>
<dbReference type="EMBL" id="BAAALT010000056">
    <property type="protein sequence ID" value="GAA1800419.1"/>
    <property type="molecule type" value="Genomic_DNA"/>
</dbReference>
<accession>A0ABP4Y8L7</accession>
<name>A0ABP4Y8L7_9ACTN</name>
<protein>
    <submittedName>
        <fullName evidence="1">Uncharacterized protein</fullName>
    </submittedName>
</protein>